<proteinExistence type="predicted"/>
<organism evidence="1 2">
    <name type="scientific">Enterococcus villorum</name>
    <dbReference type="NCBI Taxonomy" id="112904"/>
    <lineage>
        <taxon>Bacteria</taxon>
        <taxon>Bacillati</taxon>
        <taxon>Bacillota</taxon>
        <taxon>Bacilli</taxon>
        <taxon>Lactobacillales</taxon>
        <taxon>Enterococcaceae</taxon>
        <taxon>Enterococcus</taxon>
    </lineage>
</organism>
<dbReference type="OrthoDB" id="9890029at2"/>
<comment type="caution">
    <text evidence="1">The sequence shown here is derived from an EMBL/GenBank/DDBJ whole genome shotgun (WGS) entry which is preliminary data.</text>
</comment>
<evidence type="ECO:0000313" key="2">
    <source>
        <dbReference type="Proteomes" id="UP000192477"/>
    </source>
</evidence>
<dbReference type="Proteomes" id="UP000192477">
    <property type="component" value="Unassembled WGS sequence"/>
</dbReference>
<dbReference type="EMBL" id="MJEA01000017">
    <property type="protein sequence ID" value="OQO68418.1"/>
    <property type="molecule type" value="Genomic_DNA"/>
</dbReference>
<evidence type="ECO:0000313" key="1">
    <source>
        <dbReference type="EMBL" id="OQO68418.1"/>
    </source>
</evidence>
<accession>A0A1V8YNZ9</accession>
<dbReference type="AlphaFoldDB" id="A0A1V8YNZ9"/>
<gene>
    <name evidence="1" type="ORF">BH747_12115</name>
</gene>
<protein>
    <submittedName>
        <fullName evidence="1">Uncharacterized protein</fullName>
    </submittedName>
</protein>
<reference evidence="1 2" key="1">
    <citation type="journal article" date="2017" name="BMC Microbiol.">
        <title>Comparative genomics of Enterococcus spp. isolated from bovine feces.</title>
        <authorList>
            <person name="Beukers A.G."/>
            <person name="Zaheer R."/>
            <person name="Goji N."/>
            <person name="Amoako K.K."/>
            <person name="Chaves A.V."/>
            <person name="Ward M.P."/>
            <person name="McAllister T.A."/>
        </authorList>
    </citation>
    <scope>NUCLEOTIDE SEQUENCE [LARGE SCALE GENOMIC DNA]</scope>
    <source>
        <strain evidence="1 2">F1129D 143</strain>
    </source>
</reference>
<dbReference type="STRING" id="112904.BH747_12115"/>
<dbReference type="RefSeq" id="WP_081184802.1">
    <property type="nucleotide sequence ID" value="NZ_MJEA01000017.1"/>
</dbReference>
<name>A0A1V8YNZ9_9ENTE</name>
<sequence>MNALQLAEKIKNNGEWRKSYNQIINAKTHERKMKAYANFEKKFGINLNDSIGIYVKGFL</sequence>